<sequence length="283" mass="33437">MVNSSSADSNDLYKLFLPISEELRCAISTRGDNFNLFPGIECYANLNFILDKLAPFKTFSVSQKVSRSLTSLIDALVNLLSESRQLRDEIVSLIPDLEQIRRVFGKRANRSSFIKKHINNWTYKLQNRLKRHKMEHNPQNIKWQQPSYKLSHEEIWQLWIRLVSSYKEGLFVAYDDDELEFTNNAKEQLFHRGKHHFRALLGRENISRIFLEHGGLYSRLIDIEYSRKNVTRILLASETPLTESHRRIFTAQYATIRRMWKIREVDTGNFTRFEENLRRVGVV</sequence>
<name>A0A0F9GYP7_9ZZZZ</name>
<reference evidence="1" key="1">
    <citation type="journal article" date="2015" name="Nature">
        <title>Complex archaea that bridge the gap between prokaryotes and eukaryotes.</title>
        <authorList>
            <person name="Spang A."/>
            <person name="Saw J.H."/>
            <person name="Jorgensen S.L."/>
            <person name="Zaremba-Niedzwiedzka K."/>
            <person name="Martijn J."/>
            <person name="Lind A.E."/>
            <person name="van Eijk R."/>
            <person name="Schleper C."/>
            <person name="Guy L."/>
            <person name="Ettema T.J."/>
        </authorList>
    </citation>
    <scope>NUCLEOTIDE SEQUENCE</scope>
</reference>
<comment type="caution">
    <text evidence="1">The sequence shown here is derived from an EMBL/GenBank/DDBJ whole genome shotgun (WGS) entry which is preliminary data.</text>
</comment>
<protein>
    <submittedName>
        <fullName evidence="1">Uncharacterized protein</fullName>
    </submittedName>
</protein>
<dbReference type="EMBL" id="LAZR01016568">
    <property type="protein sequence ID" value="KKM03944.1"/>
    <property type="molecule type" value="Genomic_DNA"/>
</dbReference>
<proteinExistence type="predicted"/>
<organism evidence="1">
    <name type="scientific">marine sediment metagenome</name>
    <dbReference type="NCBI Taxonomy" id="412755"/>
    <lineage>
        <taxon>unclassified sequences</taxon>
        <taxon>metagenomes</taxon>
        <taxon>ecological metagenomes</taxon>
    </lineage>
</organism>
<gene>
    <name evidence="1" type="ORF">LCGC14_1769330</name>
</gene>
<evidence type="ECO:0000313" key="1">
    <source>
        <dbReference type="EMBL" id="KKM03944.1"/>
    </source>
</evidence>
<accession>A0A0F9GYP7</accession>
<dbReference type="AlphaFoldDB" id="A0A0F9GYP7"/>